<feature type="domain" description="Stealth protein CR2 conserved region 2" evidence="4">
    <location>
        <begin position="239"/>
        <end position="343"/>
    </location>
</feature>
<evidence type="ECO:0000313" key="8">
    <source>
        <dbReference type="Proteomes" id="UP001157160"/>
    </source>
</evidence>
<gene>
    <name evidence="7" type="primary">cpsY</name>
    <name evidence="7" type="ORF">GCM10025874_10110</name>
</gene>
<protein>
    <submittedName>
        <fullName evidence="7">Exopolysaccharide phosphotransferase CpsY</fullName>
    </submittedName>
</protein>
<keyword evidence="8" id="KW-1185">Reference proteome</keyword>
<dbReference type="EMBL" id="BSUL01000001">
    <property type="protein sequence ID" value="GMA27758.1"/>
    <property type="molecule type" value="Genomic_DNA"/>
</dbReference>
<accession>A0AA37UER9</accession>
<sequence length="493" mass="55500">MSNTASSIVGPAPAELLQRADVTLRKGRHTLINDRLTPEQAHVRDLLSIRKTLERSGLEHLLVRGDRGRLVIALDRADRKRINRVFTASAPDEPFYAKPLDRDEPAALVSAGRFARGKARVWRLWRPRIDPSGQLRYGAANGVQIELWDFGAEEIVAPLENALMRRRLPRTEAIDERIELHGVVWPTLQNMFAPHVSDVSFPIDMVFSWVDGNDPEFQKRRAERMQGHVIGEGDDHEARFRQIDELRYALRSVHLFAPWVRRIFIATDSPRPAWLAEHPKVTLVRSEEFFERQEDLPTHNSHAVEAQLHRIEGLSEHFLYSNDDMFFGRPVSPDDFFSPGGISKFFEATTRIGLGDTNPSRSGHDNAARVNRRLLRERFGAITTRHLEHTAAPLRRSVIAELEQEFPAEFRATAGSPFRAADNISVTNSLYHYYALMTGRAVTNEHSTMLYVDTTARRGCAAWSGCSAIAIGTSSASTTAASRRSRRGSGCAG</sequence>
<dbReference type="Pfam" id="PF17102">
    <property type="entry name" value="Stealth_CR3"/>
    <property type="match status" value="1"/>
</dbReference>
<evidence type="ECO:0000259" key="6">
    <source>
        <dbReference type="Pfam" id="PF17102"/>
    </source>
</evidence>
<dbReference type="PANTHER" id="PTHR24045">
    <property type="match status" value="1"/>
</dbReference>
<keyword evidence="2" id="KW-0808">Transferase</keyword>
<dbReference type="Pfam" id="PF17101">
    <property type="entry name" value="Stealth_CR1"/>
    <property type="match status" value="1"/>
</dbReference>
<dbReference type="GO" id="GO:0016772">
    <property type="term" value="F:transferase activity, transferring phosphorus-containing groups"/>
    <property type="evidence" value="ECO:0007669"/>
    <property type="project" value="InterPro"/>
</dbReference>
<keyword evidence="3" id="KW-0270">Exopolysaccharide synthesis</keyword>
<dbReference type="PANTHER" id="PTHR24045:SF0">
    <property type="entry name" value="N-ACETYLGLUCOSAMINE-1-PHOSPHOTRANSFERASE SUBUNITS ALPHA_BETA"/>
    <property type="match status" value="1"/>
</dbReference>
<evidence type="ECO:0000256" key="3">
    <source>
        <dbReference type="ARBA" id="ARBA00023169"/>
    </source>
</evidence>
<reference evidence="7 8" key="1">
    <citation type="journal article" date="2014" name="Int. J. Syst. Evol. Microbiol.">
        <title>Complete genome sequence of Corynebacterium casei LMG S-19264T (=DSM 44701T), isolated from a smear-ripened cheese.</title>
        <authorList>
            <consortium name="US DOE Joint Genome Institute (JGI-PGF)"/>
            <person name="Walter F."/>
            <person name="Albersmeier A."/>
            <person name="Kalinowski J."/>
            <person name="Ruckert C."/>
        </authorList>
    </citation>
    <scope>NUCLEOTIDE SEQUENCE [LARGE SCALE GENOMIC DNA]</scope>
    <source>
        <strain evidence="7 8">NBRC 112289</strain>
    </source>
</reference>
<dbReference type="InterPro" id="IPR031358">
    <property type="entry name" value="Stealth_CR1"/>
</dbReference>
<evidence type="ECO:0000313" key="7">
    <source>
        <dbReference type="EMBL" id="GMA27758.1"/>
    </source>
</evidence>
<dbReference type="GO" id="GO:0000271">
    <property type="term" value="P:polysaccharide biosynthetic process"/>
    <property type="evidence" value="ECO:0007669"/>
    <property type="project" value="UniProtKB-KW"/>
</dbReference>
<organism evidence="7 8">
    <name type="scientific">Arenivirga flava</name>
    <dbReference type="NCBI Taxonomy" id="1930060"/>
    <lineage>
        <taxon>Bacteria</taxon>
        <taxon>Bacillati</taxon>
        <taxon>Actinomycetota</taxon>
        <taxon>Actinomycetes</taxon>
        <taxon>Micrococcales</taxon>
        <taxon>Microbacteriaceae</taxon>
        <taxon>Arenivirga</taxon>
    </lineage>
</organism>
<comment type="similarity">
    <text evidence="1">Belongs to the stealth family.</text>
</comment>
<dbReference type="InterPro" id="IPR021520">
    <property type="entry name" value="Stealth_CR2"/>
</dbReference>
<dbReference type="AlphaFoldDB" id="A0AA37UER9"/>
<proteinExistence type="inferred from homology"/>
<comment type="caution">
    <text evidence="7">The sequence shown here is derived from an EMBL/GenBank/DDBJ whole genome shotgun (WGS) entry which is preliminary data.</text>
</comment>
<feature type="domain" description="Stealth protein CR1 conserved region 1" evidence="5">
    <location>
        <begin position="201"/>
        <end position="228"/>
    </location>
</feature>
<evidence type="ECO:0000256" key="1">
    <source>
        <dbReference type="ARBA" id="ARBA00007583"/>
    </source>
</evidence>
<evidence type="ECO:0000259" key="5">
    <source>
        <dbReference type="Pfam" id="PF17101"/>
    </source>
</evidence>
<name>A0AA37UER9_9MICO</name>
<evidence type="ECO:0000256" key="2">
    <source>
        <dbReference type="ARBA" id="ARBA00022679"/>
    </source>
</evidence>
<evidence type="ECO:0000259" key="4">
    <source>
        <dbReference type="Pfam" id="PF11380"/>
    </source>
</evidence>
<dbReference type="InterPro" id="IPR031357">
    <property type="entry name" value="Stealth_CR3"/>
</dbReference>
<dbReference type="InterPro" id="IPR047141">
    <property type="entry name" value="Stealth"/>
</dbReference>
<dbReference type="Proteomes" id="UP001157160">
    <property type="component" value="Unassembled WGS sequence"/>
</dbReference>
<dbReference type="Pfam" id="PF11380">
    <property type="entry name" value="Stealth_CR2"/>
    <property type="match status" value="1"/>
</dbReference>
<feature type="domain" description="Stealth protein CR3 conserved region 3" evidence="6">
    <location>
        <begin position="389"/>
        <end position="435"/>
    </location>
</feature>